<feature type="region of interest" description="Disordered" evidence="1">
    <location>
        <begin position="1"/>
        <end position="26"/>
    </location>
</feature>
<evidence type="ECO:0000256" key="2">
    <source>
        <dbReference type="SAM" id="Phobius"/>
    </source>
</evidence>
<keyword evidence="2" id="KW-0812">Transmembrane</keyword>
<evidence type="ECO:0000313" key="3">
    <source>
        <dbReference type="EnsemblPlants" id="LPERR12G12490.1"/>
    </source>
</evidence>
<dbReference type="eggNOG" id="ENOG502R5XB">
    <property type="taxonomic scope" value="Eukaryota"/>
</dbReference>
<feature type="transmembrane region" description="Helical" evidence="2">
    <location>
        <begin position="598"/>
        <end position="620"/>
    </location>
</feature>
<reference evidence="3" key="3">
    <citation type="submission" date="2015-04" db="UniProtKB">
        <authorList>
            <consortium name="EnsemblPlants"/>
        </authorList>
    </citation>
    <scope>IDENTIFICATION</scope>
</reference>
<reference evidence="3 4" key="1">
    <citation type="submission" date="2012-08" db="EMBL/GenBank/DDBJ databases">
        <title>Oryza genome evolution.</title>
        <authorList>
            <person name="Wing R.A."/>
        </authorList>
    </citation>
    <scope>NUCLEOTIDE SEQUENCE</scope>
</reference>
<evidence type="ECO:0000313" key="4">
    <source>
        <dbReference type="Proteomes" id="UP000032180"/>
    </source>
</evidence>
<feature type="region of interest" description="Disordered" evidence="1">
    <location>
        <begin position="262"/>
        <end position="291"/>
    </location>
</feature>
<keyword evidence="2" id="KW-0472">Membrane</keyword>
<proteinExistence type="predicted"/>
<feature type="region of interest" description="Disordered" evidence="1">
    <location>
        <begin position="361"/>
        <end position="395"/>
    </location>
</feature>
<feature type="compositionally biased region" description="Acidic residues" evidence="1">
    <location>
        <begin position="363"/>
        <end position="373"/>
    </location>
</feature>
<feature type="region of interest" description="Disordered" evidence="1">
    <location>
        <begin position="65"/>
        <end position="87"/>
    </location>
</feature>
<protein>
    <submittedName>
        <fullName evidence="3">Uncharacterized protein</fullName>
    </submittedName>
</protein>
<reference evidence="4" key="2">
    <citation type="submission" date="2013-12" db="EMBL/GenBank/DDBJ databases">
        <authorList>
            <person name="Yu Y."/>
            <person name="Lee S."/>
            <person name="de Baynast K."/>
            <person name="Wissotski M."/>
            <person name="Liu L."/>
            <person name="Talag J."/>
            <person name="Goicoechea J."/>
            <person name="Angelova A."/>
            <person name="Jetty R."/>
            <person name="Kudrna D."/>
            <person name="Golser W."/>
            <person name="Rivera L."/>
            <person name="Zhang J."/>
            <person name="Wing R."/>
        </authorList>
    </citation>
    <scope>NUCLEOTIDE SEQUENCE</scope>
</reference>
<feature type="transmembrane region" description="Helical" evidence="2">
    <location>
        <begin position="626"/>
        <end position="646"/>
    </location>
</feature>
<feature type="transmembrane region" description="Helical" evidence="2">
    <location>
        <begin position="567"/>
        <end position="586"/>
    </location>
</feature>
<name>A0A0D9Y062_9ORYZ</name>
<feature type="compositionally biased region" description="Gly residues" evidence="1">
    <location>
        <begin position="1"/>
        <end position="12"/>
    </location>
</feature>
<sequence>MGSGCGGGGDGSGAAREEEQRGGGGMRRARVYVRAPHGAGALLIVGGAIVGAAVFAWCRRRRDGGGKNDGGEKHKKEEGLDGGVVEDEQADAQKLRQIYEDLSRDDNIEVGINGSDGKATEELYQIHKDDEIVPYESVSEAADKYDHNSVRECTEFTAEVSPSVEKYCHNSDRECAEITANGMHTKSVTENDKNSSKNGVENEVTDIEGVENSDDSTLILSSPDVAHEEHDNHISAAQDTTSAETTATAECMTHREQFSEVKMTETAEVKPAEEIETTPISETAEETETAQLDETAEVKPAEETENLAMAETVELKLTEETVAMAETVEVKLTEAIAMAESTELKLAEETETTAVAQTTEVKMEEENEFEQEEEKTKEELVEPESSPAYSSMPSLLKRTEKKVNSGWNETGMKLEQDFTNGNLKEHELTKGGAISTMVRRTDSMAILALMFAVTIAITIVMRLYARINIYNSWPGSNVIDSASITTLTDLLDLLVFVDQQLPKLGEEGGIVRATPALLSTGAAALPGLTDLAHQLTASAMYSRSGNPNPAAAAAAASFPSFPFPFHFLFFFFPWQLVLAARCCVGLMCEQSRSEKPTYFFVLVFFFLNFFLFSSWSHITWRRRRSVLIFLEPFAMIFFFVKLLYLCKYLGFRLVHQVEKILSQL</sequence>
<dbReference type="Proteomes" id="UP000032180">
    <property type="component" value="Chromosome 12"/>
</dbReference>
<dbReference type="PANTHER" id="PTHR15251">
    <property type="entry name" value="TESTIS-SPECIFIC BASIC PROTEIN Y 1-RELATED"/>
    <property type="match status" value="1"/>
</dbReference>
<keyword evidence="2" id="KW-1133">Transmembrane helix</keyword>
<dbReference type="EnsemblPlants" id="LPERR12G12490.1">
    <property type="protein sequence ID" value="LPERR12G12490.1"/>
    <property type="gene ID" value="LPERR12G12490"/>
</dbReference>
<accession>A0A0D9Y062</accession>
<keyword evidence="4" id="KW-1185">Reference proteome</keyword>
<feature type="transmembrane region" description="Helical" evidence="2">
    <location>
        <begin position="38"/>
        <end position="58"/>
    </location>
</feature>
<organism evidence="3 4">
    <name type="scientific">Leersia perrieri</name>
    <dbReference type="NCBI Taxonomy" id="77586"/>
    <lineage>
        <taxon>Eukaryota</taxon>
        <taxon>Viridiplantae</taxon>
        <taxon>Streptophyta</taxon>
        <taxon>Embryophyta</taxon>
        <taxon>Tracheophyta</taxon>
        <taxon>Spermatophyta</taxon>
        <taxon>Magnoliopsida</taxon>
        <taxon>Liliopsida</taxon>
        <taxon>Poales</taxon>
        <taxon>Poaceae</taxon>
        <taxon>BOP clade</taxon>
        <taxon>Oryzoideae</taxon>
        <taxon>Oryzeae</taxon>
        <taxon>Oryzinae</taxon>
        <taxon>Leersia</taxon>
    </lineage>
</organism>
<dbReference type="Gramene" id="LPERR12G12490.1">
    <property type="protein sequence ID" value="LPERR12G12490.1"/>
    <property type="gene ID" value="LPERR12G12490"/>
</dbReference>
<feature type="compositionally biased region" description="Basic and acidic residues" evidence="1">
    <location>
        <begin position="65"/>
        <end position="79"/>
    </location>
</feature>
<dbReference type="AlphaFoldDB" id="A0A0D9Y062"/>
<feature type="transmembrane region" description="Helical" evidence="2">
    <location>
        <begin position="444"/>
        <end position="465"/>
    </location>
</feature>
<dbReference type="PANTHER" id="PTHR15251:SF2">
    <property type="entry name" value="TESTIS-SPECIFIC BASIC PROTEIN Y 1-RELATED"/>
    <property type="match status" value="1"/>
</dbReference>
<feature type="compositionally biased region" description="Basic and acidic residues" evidence="1">
    <location>
        <begin position="262"/>
        <end position="273"/>
    </location>
</feature>
<evidence type="ECO:0000256" key="1">
    <source>
        <dbReference type="SAM" id="MobiDB-lite"/>
    </source>
</evidence>
<dbReference type="STRING" id="77586.A0A0D9Y062"/>